<dbReference type="Pfam" id="PF23572">
    <property type="entry name" value="GH3_C"/>
    <property type="match status" value="1"/>
</dbReference>
<dbReference type="OMA" id="HECCNCL"/>
<protein>
    <submittedName>
        <fullName evidence="3">Plant auxinresponsive GH3-like protein</fullName>
    </submittedName>
</protein>
<evidence type="ECO:0000313" key="4">
    <source>
        <dbReference type="Proteomes" id="UP000011083"/>
    </source>
</evidence>
<dbReference type="AlphaFoldDB" id="L8HIQ4"/>
<dbReference type="Proteomes" id="UP000011083">
    <property type="component" value="Unassembled WGS sequence"/>
</dbReference>
<name>L8HIQ4_ACACF</name>
<dbReference type="EMBL" id="KB007805">
    <property type="protein sequence ID" value="ELR25484.1"/>
    <property type="molecule type" value="Genomic_DNA"/>
</dbReference>
<dbReference type="VEuPathDB" id="AmoebaDB:ACA1_295700"/>
<evidence type="ECO:0000259" key="1">
    <source>
        <dbReference type="Pfam" id="PF23571"/>
    </source>
</evidence>
<dbReference type="PANTHER" id="PTHR31901">
    <property type="entry name" value="GH3 DOMAIN-CONTAINING PROTEIN"/>
    <property type="match status" value="1"/>
</dbReference>
<dbReference type="RefSeq" id="XP_004368239.1">
    <property type="nucleotide sequence ID" value="XM_004368182.1"/>
</dbReference>
<dbReference type="Pfam" id="PF03321">
    <property type="entry name" value="GH3"/>
    <property type="match status" value="1"/>
</dbReference>
<dbReference type="InterPro" id="IPR004993">
    <property type="entry name" value="GH3"/>
</dbReference>
<sequence>MWLVAGWAAYLGAWSAAVLLAAAICTWAFGAGLLRVVWVSPFVPLLLPNPRGWRLLLARTLPPRQRDAATAPDTTVHRGWGHGWGWAGWRGVWLGSWLGAAMSGLGWFARRSLVAALRDGARASNATLAGIVRLNAHTTFGRRYGFEELMAPLASATAATAASKVAAEREVVEAFKVAVPLATYYDLAPWVAQVAGGEQNVLTSESIIQLGVTSGTSYSKKQLPVTQRQKTNFFFKGIAPLFDVLFTHFPQARGLQKSLKIMFQPTYSTSPGGIKVGANSSAPSDSPTLLNMYTTPPVAYEIMSEPDLLYVHLLFALKDEYLGSLEANFVMLIHHLFVRMEKQWRQAVEDIERGRVSAKVQMPDHVRRQLEDYMAGPDVSRARMLTREFEAGFEGIARSFSLYAERARYYLGDVPIYSPLYAATEGLLGVNLDPKGSAYYLVPSNMFIEFIPLDHCDQEQPPTLGMDEVEAGQSYELAVTTAWGLYRYRLGDVVQVVGFFEDGDGRRGAPLIEFGYRLGQLLNVRGEKTSERAMAEALRHASALEAWRGRGAGLVDYCCVDPAIPRASFLPPRGESDDDDNEDEQPRAPHYDLFVELEEENEAKNTKNEYDEELWARRAEVVDEELCRSNPIYRSFRVKNGIGRVVVHGVRAGTFDELRATILRNGAPPNQVKVPRVVRDPSHLACLARGLLVTAAAAN</sequence>
<proteinExistence type="predicted"/>
<gene>
    <name evidence="3" type="ORF">ACA1_295700</name>
</gene>
<evidence type="ECO:0000313" key="3">
    <source>
        <dbReference type="EMBL" id="ELR25484.1"/>
    </source>
</evidence>
<feature type="domain" description="GH3 middle" evidence="1">
    <location>
        <begin position="439"/>
        <end position="502"/>
    </location>
</feature>
<keyword evidence="4" id="KW-1185">Reference proteome</keyword>
<dbReference type="OrthoDB" id="10004661at2759"/>
<organism evidence="3 4">
    <name type="scientific">Acanthamoeba castellanii (strain ATCC 30010 / Neff)</name>
    <dbReference type="NCBI Taxonomy" id="1257118"/>
    <lineage>
        <taxon>Eukaryota</taxon>
        <taxon>Amoebozoa</taxon>
        <taxon>Discosea</taxon>
        <taxon>Longamoebia</taxon>
        <taxon>Centramoebida</taxon>
        <taxon>Acanthamoebidae</taxon>
        <taxon>Acanthamoeba</taxon>
    </lineage>
</organism>
<accession>L8HIQ4</accession>
<evidence type="ECO:0000259" key="2">
    <source>
        <dbReference type="Pfam" id="PF23572"/>
    </source>
</evidence>
<dbReference type="GO" id="GO:0016881">
    <property type="term" value="F:acid-amino acid ligase activity"/>
    <property type="evidence" value="ECO:0007669"/>
    <property type="project" value="TreeGrafter"/>
</dbReference>
<dbReference type="InterPro" id="IPR055378">
    <property type="entry name" value="GH3_C"/>
</dbReference>
<dbReference type="KEGG" id="acan:ACA1_295700"/>
<dbReference type="GO" id="GO:0005737">
    <property type="term" value="C:cytoplasm"/>
    <property type="evidence" value="ECO:0007669"/>
    <property type="project" value="TreeGrafter"/>
</dbReference>
<dbReference type="GeneID" id="14926542"/>
<dbReference type="PANTHER" id="PTHR31901:SF9">
    <property type="entry name" value="GH3 DOMAIN-CONTAINING PROTEIN"/>
    <property type="match status" value="1"/>
</dbReference>
<dbReference type="Pfam" id="PF23571">
    <property type="entry name" value="GH3_M"/>
    <property type="match status" value="1"/>
</dbReference>
<feature type="domain" description="GH3 C-terminal" evidence="2">
    <location>
        <begin position="587"/>
        <end position="681"/>
    </location>
</feature>
<dbReference type="InterPro" id="IPR055377">
    <property type="entry name" value="GH3_M"/>
</dbReference>
<reference evidence="3 4" key="1">
    <citation type="journal article" date="2013" name="Genome Biol.">
        <title>Genome of Acanthamoeba castellanii highlights extensive lateral gene transfer and early evolution of tyrosine kinase signaling.</title>
        <authorList>
            <person name="Clarke M."/>
            <person name="Lohan A.J."/>
            <person name="Liu B."/>
            <person name="Lagkouvardos I."/>
            <person name="Roy S."/>
            <person name="Zafar N."/>
            <person name="Bertelli C."/>
            <person name="Schilde C."/>
            <person name="Kianianmomeni A."/>
            <person name="Burglin T.R."/>
            <person name="Frech C."/>
            <person name="Turcotte B."/>
            <person name="Kopec K.O."/>
            <person name="Synnott J.M."/>
            <person name="Choo C."/>
            <person name="Paponov I."/>
            <person name="Finkler A."/>
            <person name="Soon Heng Tan C."/>
            <person name="Hutchins A.P."/>
            <person name="Weinmeier T."/>
            <person name="Rattei T."/>
            <person name="Chu J.S."/>
            <person name="Gimenez G."/>
            <person name="Irimia M."/>
            <person name="Rigden D.J."/>
            <person name="Fitzpatrick D.A."/>
            <person name="Lorenzo-Morales J."/>
            <person name="Bateman A."/>
            <person name="Chiu C.H."/>
            <person name="Tang P."/>
            <person name="Hegemann P."/>
            <person name="Fromm H."/>
            <person name="Raoult D."/>
            <person name="Greub G."/>
            <person name="Miranda-Saavedra D."/>
            <person name="Chen N."/>
            <person name="Nash P."/>
            <person name="Ginger M.L."/>
            <person name="Horn M."/>
            <person name="Schaap P."/>
            <person name="Caler L."/>
            <person name="Loftus B."/>
        </authorList>
    </citation>
    <scope>NUCLEOTIDE SEQUENCE [LARGE SCALE GENOMIC DNA]</scope>
    <source>
        <strain evidence="3 4">Neff</strain>
    </source>
</reference>